<evidence type="ECO:0000256" key="1">
    <source>
        <dbReference type="ARBA" id="ARBA00022801"/>
    </source>
</evidence>
<protein>
    <recommendedName>
        <fullName evidence="3">GH18 domain-containing protein</fullName>
    </recommendedName>
</protein>
<dbReference type="PANTHER" id="PTHR45708:SF49">
    <property type="entry name" value="ENDOCHITINASE"/>
    <property type="match status" value="1"/>
</dbReference>
<evidence type="ECO:0000259" key="3">
    <source>
        <dbReference type="PROSITE" id="PS51910"/>
    </source>
</evidence>
<sequence length="135" mass="15125">MDNDPKRNYLITGAPQCPYPDHYLGPERPGSGLEDAGQLVDHLYIQFYNNYCHTGAGKWFINTLNQWLAFSKRMKPKGPLIFIALPAATRASSGAQYYRPPDELTAMYQVGQIFKGIGGIMLWDVSLDQNNVING</sequence>
<evidence type="ECO:0000256" key="2">
    <source>
        <dbReference type="ARBA" id="ARBA00023295"/>
    </source>
</evidence>
<feature type="domain" description="GH18" evidence="3">
    <location>
        <begin position="1"/>
        <end position="135"/>
    </location>
</feature>
<keyword evidence="2" id="KW-0326">Glycosidase</keyword>
<name>A0ABN8LEP4_9CNID</name>
<organism evidence="4 5">
    <name type="scientific">Porites evermanni</name>
    <dbReference type="NCBI Taxonomy" id="104178"/>
    <lineage>
        <taxon>Eukaryota</taxon>
        <taxon>Metazoa</taxon>
        <taxon>Cnidaria</taxon>
        <taxon>Anthozoa</taxon>
        <taxon>Hexacorallia</taxon>
        <taxon>Scleractinia</taxon>
        <taxon>Fungiina</taxon>
        <taxon>Poritidae</taxon>
        <taxon>Porites</taxon>
    </lineage>
</organism>
<dbReference type="EMBL" id="CALNXI010000025">
    <property type="protein sequence ID" value="CAH3015550.1"/>
    <property type="molecule type" value="Genomic_DNA"/>
</dbReference>
<dbReference type="InterPro" id="IPR001223">
    <property type="entry name" value="Glyco_hydro18_cat"/>
</dbReference>
<dbReference type="PROSITE" id="PS51910">
    <property type="entry name" value="GH18_2"/>
    <property type="match status" value="1"/>
</dbReference>
<dbReference type="Proteomes" id="UP001159427">
    <property type="component" value="Unassembled WGS sequence"/>
</dbReference>
<keyword evidence="5" id="KW-1185">Reference proteome</keyword>
<gene>
    <name evidence="4" type="ORF">PEVE_00018410</name>
</gene>
<dbReference type="Gene3D" id="3.20.20.80">
    <property type="entry name" value="Glycosidases"/>
    <property type="match status" value="1"/>
</dbReference>
<proteinExistence type="predicted"/>
<dbReference type="InterPro" id="IPR050542">
    <property type="entry name" value="Glycosyl_Hydrlase18_Chitinase"/>
</dbReference>
<evidence type="ECO:0000313" key="4">
    <source>
        <dbReference type="EMBL" id="CAH3015550.1"/>
    </source>
</evidence>
<reference evidence="4 5" key="1">
    <citation type="submission" date="2022-05" db="EMBL/GenBank/DDBJ databases">
        <authorList>
            <consortium name="Genoscope - CEA"/>
            <person name="William W."/>
        </authorList>
    </citation>
    <scope>NUCLEOTIDE SEQUENCE [LARGE SCALE GENOMIC DNA]</scope>
</reference>
<comment type="caution">
    <text evidence="4">The sequence shown here is derived from an EMBL/GenBank/DDBJ whole genome shotgun (WGS) entry which is preliminary data.</text>
</comment>
<dbReference type="PANTHER" id="PTHR45708">
    <property type="entry name" value="ENDOCHITINASE"/>
    <property type="match status" value="1"/>
</dbReference>
<accession>A0ABN8LEP4</accession>
<dbReference type="InterPro" id="IPR017853">
    <property type="entry name" value="GH"/>
</dbReference>
<dbReference type="SUPFAM" id="SSF51445">
    <property type="entry name" value="(Trans)glycosidases"/>
    <property type="match status" value="1"/>
</dbReference>
<keyword evidence="1" id="KW-0378">Hydrolase</keyword>
<evidence type="ECO:0000313" key="5">
    <source>
        <dbReference type="Proteomes" id="UP001159427"/>
    </source>
</evidence>